<evidence type="ECO:0000313" key="4">
    <source>
        <dbReference type="EMBL" id="CAF3874710.1"/>
    </source>
</evidence>
<dbReference type="OrthoDB" id="9985147at2759"/>
<dbReference type="EMBL" id="CAJNOO010000743">
    <property type="protein sequence ID" value="CAF1023561.1"/>
    <property type="molecule type" value="Genomic_DNA"/>
</dbReference>
<dbReference type="Proteomes" id="UP000663874">
    <property type="component" value="Unassembled WGS sequence"/>
</dbReference>
<dbReference type="Gene3D" id="2.40.10.10">
    <property type="entry name" value="Trypsin-like serine proteases"/>
    <property type="match status" value="1"/>
</dbReference>
<dbReference type="Proteomes" id="UP000663823">
    <property type="component" value="Unassembled WGS sequence"/>
</dbReference>
<dbReference type="EMBL" id="CAJOBD010003468">
    <property type="protein sequence ID" value="CAF3950145.1"/>
    <property type="molecule type" value="Genomic_DNA"/>
</dbReference>
<sequence>MNTNANGQHVQDVTGGLGITLNPSRQAATNVFGYPKNINNGETMSTCSGTSLGPTFLIGFTGLQLVCDMTGGSSGGPWIRNFDTNTRSGQQVSVTSFIILNRPNNLFGPYFNQDNIGSLYQTYQNQ</sequence>
<dbReference type="EMBL" id="CAJOBE010003340">
    <property type="protein sequence ID" value="CAF3874710.1"/>
    <property type="molecule type" value="Genomic_DNA"/>
</dbReference>
<dbReference type="InterPro" id="IPR043504">
    <property type="entry name" value="Peptidase_S1_PA_chymotrypsin"/>
</dbReference>
<dbReference type="Proteomes" id="UP000663889">
    <property type="component" value="Unassembled WGS sequence"/>
</dbReference>
<dbReference type="EMBL" id="CAJNOT010002177">
    <property type="protein sequence ID" value="CAF1291666.1"/>
    <property type="molecule type" value="Genomic_DNA"/>
</dbReference>
<name>A0A819FYF0_9BILA</name>
<dbReference type="AlphaFoldDB" id="A0A819FYF0"/>
<proteinExistence type="predicted"/>
<dbReference type="InterPro" id="IPR009003">
    <property type="entry name" value="Peptidase_S1_PA"/>
</dbReference>
<organism evidence="4 7">
    <name type="scientific">Rotaria sordida</name>
    <dbReference type="NCBI Taxonomy" id="392033"/>
    <lineage>
        <taxon>Eukaryota</taxon>
        <taxon>Metazoa</taxon>
        <taxon>Spiralia</taxon>
        <taxon>Gnathifera</taxon>
        <taxon>Rotifera</taxon>
        <taxon>Eurotatoria</taxon>
        <taxon>Bdelloidea</taxon>
        <taxon>Philodinida</taxon>
        <taxon>Philodinidae</taxon>
        <taxon>Rotaria</taxon>
    </lineage>
</organism>
<dbReference type="SUPFAM" id="SSF50494">
    <property type="entry name" value="Trypsin-like serine proteases"/>
    <property type="match status" value="1"/>
</dbReference>
<evidence type="ECO:0000313" key="3">
    <source>
        <dbReference type="EMBL" id="CAF1291666.1"/>
    </source>
</evidence>
<dbReference type="EMBL" id="CAJOAX010006606">
    <property type="protein sequence ID" value="CAF3985960.1"/>
    <property type="molecule type" value="Genomic_DNA"/>
</dbReference>
<evidence type="ECO:0000313" key="2">
    <source>
        <dbReference type="EMBL" id="CAF1023676.1"/>
    </source>
</evidence>
<dbReference type="Proteomes" id="UP000663836">
    <property type="component" value="Unassembled WGS sequence"/>
</dbReference>
<dbReference type="Proteomes" id="UP000663882">
    <property type="component" value="Unassembled WGS sequence"/>
</dbReference>
<gene>
    <name evidence="4" type="ORF">FNK824_LOCUS19211</name>
    <name evidence="5" type="ORF">JBS370_LOCUS23486</name>
    <name evidence="6" type="ORF">OTI717_LOCUS28209</name>
    <name evidence="1" type="ORF">RFH988_LOCUS15325</name>
    <name evidence="2" type="ORF">SEV965_LOCUS11936</name>
    <name evidence="3" type="ORF">ZHD862_LOCUS27484</name>
</gene>
<comment type="caution">
    <text evidence="4">The sequence shown here is derived from an EMBL/GenBank/DDBJ whole genome shotgun (WGS) entry which is preliminary data.</text>
</comment>
<evidence type="ECO:0000313" key="7">
    <source>
        <dbReference type="Proteomes" id="UP000663874"/>
    </source>
</evidence>
<dbReference type="Proteomes" id="UP000663864">
    <property type="component" value="Unassembled WGS sequence"/>
</dbReference>
<evidence type="ECO:0000313" key="1">
    <source>
        <dbReference type="EMBL" id="CAF1023561.1"/>
    </source>
</evidence>
<accession>A0A819FYF0</accession>
<reference evidence="4" key="1">
    <citation type="submission" date="2021-02" db="EMBL/GenBank/DDBJ databases">
        <authorList>
            <person name="Nowell W R."/>
        </authorList>
    </citation>
    <scope>NUCLEOTIDE SEQUENCE</scope>
</reference>
<evidence type="ECO:0000313" key="6">
    <source>
        <dbReference type="EMBL" id="CAF3985960.1"/>
    </source>
</evidence>
<dbReference type="EMBL" id="CAJNOU010000529">
    <property type="protein sequence ID" value="CAF1023676.1"/>
    <property type="molecule type" value="Genomic_DNA"/>
</dbReference>
<protein>
    <submittedName>
        <fullName evidence="4">Uncharacterized protein</fullName>
    </submittedName>
</protein>
<evidence type="ECO:0000313" key="5">
    <source>
        <dbReference type="EMBL" id="CAF3950145.1"/>
    </source>
</evidence>